<feature type="compositionally biased region" description="Polar residues" evidence="1">
    <location>
        <begin position="243"/>
        <end position="253"/>
    </location>
</feature>
<evidence type="ECO:0000256" key="1">
    <source>
        <dbReference type="SAM" id="MobiDB-lite"/>
    </source>
</evidence>
<dbReference type="EMBL" id="JBBPBN010000015">
    <property type="protein sequence ID" value="KAK9024248.1"/>
    <property type="molecule type" value="Genomic_DNA"/>
</dbReference>
<keyword evidence="2" id="KW-1133">Transmembrane helix</keyword>
<name>A0ABR2SH11_9ROSI</name>
<keyword evidence="2" id="KW-0812">Transmembrane</keyword>
<accession>A0ABR2SH11</accession>
<sequence length="282" mass="29226">MVSIANSLGGYFRSVVAVLHGNRERDQVSTSSSHPSSFCDVLGECGTHEDTNVVHMVTPEFTSTNSPVVGDDSATGGTFHDVESRSRVHRSSVNADAQTPTMIVETEQTSSSIPEMVEDGIHSQGVPEIEFLAGHLATEAHEGGRAIESPLVRSNHTELGVSLGGASITSSISAMVPVTAQNRHYMLTRISAENNASPASSPRGFPMPGHNHDAIGNTDDEEGAPSRGPVGPGDVVEGPIGNEGNSPVAQPPSSCATTRGVFSAAGGGISLVVVWLLGLLKI</sequence>
<evidence type="ECO:0000256" key="2">
    <source>
        <dbReference type="SAM" id="Phobius"/>
    </source>
</evidence>
<protein>
    <submittedName>
        <fullName evidence="3">Uncharacterized protein</fullName>
    </submittedName>
</protein>
<evidence type="ECO:0000313" key="3">
    <source>
        <dbReference type="EMBL" id="KAK9024248.1"/>
    </source>
</evidence>
<reference evidence="3 4" key="1">
    <citation type="journal article" date="2024" name="G3 (Bethesda)">
        <title>Genome assembly of Hibiscus sabdariffa L. provides insights into metabolisms of medicinal natural products.</title>
        <authorList>
            <person name="Kim T."/>
        </authorList>
    </citation>
    <scope>NUCLEOTIDE SEQUENCE [LARGE SCALE GENOMIC DNA]</scope>
    <source>
        <strain evidence="3">TK-2024</strain>
        <tissue evidence="3">Old leaves</tissue>
    </source>
</reference>
<keyword evidence="4" id="KW-1185">Reference proteome</keyword>
<dbReference type="Proteomes" id="UP001396334">
    <property type="component" value="Unassembled WGS sequence"/>
</dbReference>
<organism evidence="3 4">
    <name type="scientific">Hibiscus sabdariffa</name>
    <name type="common">roselle</name>
    <dbReference type="NCBI Taxonomy" id="183260"/>
    <lineage>
        <taxon>Eukaryota</taxon>
        <taxon>Viridiplantae</taxon>
        <taxon>Streptophyta</taxon>
        <taxon>Embryophyta</taxon>
        <taxon>Tracheophyta</taxon>
        <taxon>Spermatophyta</taxon>
        <taxon>Magnoliopsida</taxon>
        <taxon>eudicotyledons</taxon>
        <taxon>Gunneridae</taxon>
        <taxon>Pentapetalae</taxon>
        <taxon>rosids</taxon>
        <taxon>malvids</taxon>
        <taxon>Malvales</taxon>
        <taxon>Malvaceae</taxon>
        <taxon>Malvoideae</taxon>
        <taxon>Hibiscus</taxon>
    </lineage>
</organism>
<proteinExistence type="predicted"/>
<feature type="region of interest" description="Disordered" evidence="1">
    <location>
        <begin position="63"/>
        <end position="97"/>
    </location>
</feature>
<feature type="compositionally biased region" description="Low complexity" evidence="1">
    <location>
        <begin position="228"/>
        <end position="240"/>
    </location>
</feature>
<comment type="caution">
    <text evidence="3">The sequence shown here is derived from an EMBL/GenBank/DDBJ whole genome shotgun (WGS) entry which is preliminary data.</text>
</comment>
<gene>
    <name evidence="3" type="ORF">V6N11_004420</name>
</gene>
<feature type="region of interest" description="Disordered" evidence="1">
    <location>
        <begin position="194"/>
        <end position="253"/>
    </location>
</feature>
<keyword evidence="2" id="KW-0472">Membrane</keyword>
<feature type="transmembrane region" description="Helical" evidence="2">
    <location>
        <begin position="260"/>
        <end position="280"/>
    </location>
</feature>
<evidence type="ECO:0000313" key="4">
    <source>
        <dbReference type="Proteomes" id="UP001396334"/>
    </source>
</evidence>